<protein>
    <submittedName>
        <fullName evidence="2">Uncharacterized protein</fullName>
    </submittedName>
</protein>
<dbReference type="STRING" id="75913.A0A0K0F1N7"/>
<dbReference type="AlphaFoldDB" id="A0A0K0F1N7"/>
<organism evidence="1 2">
    <name type="scientific">Strongyloides venezuelensis</name>
    <name type="common">Threadworm</name>
    <dbReference type="NCBI Taxonomy" id="75913"/>
    <lineage>
        <taxon>Eukaryota</taxon>
        <taxon>Metazoa</taxon>
        <taxon>Ecdysozoa</taxon>
        <taxon>Nematoda</taxon>
        <taxon>Chromadorea</taxon>
        <taxon>Rhabditida</taxon>
        <taxon>Tylenchina</taxon>
        <taxon>Panagrolaimomorpha</taxon>
        <taxon>Strongyloidoidea</taxon>
        <taxon>Strongyloididae</taxon>
        <taxon>Strongyloides</taxon>
    </lineage>
</organism>
<evidence type="ECO:0000313" key="1">
    <source>
        <dbReference type="Proteomes" id="UP000035680"/>
    </source>
</evidence>
<reference evidence="1" key="1">
    <citation type="submission" date="2014-07" db="EMBL/GenBank/DDBJ databases">
        <authorList>
            <person name="Martin A.A"/>
            <person name="De Silva N."/>
        </authorList>
    </citation>
    <scope>NUCLEOTIDE SEQUENCE</scope>
</reference>
<reference evidence="2" key="2">
    <citation type="submission" date="2015-08" db="UniProtKB">
        <authorList>
            <consortium name="WormBaseParasite"/>
        </authorList>
    </citation>
    <scope>IDENTIFICATION</scope>
</reference>
<name>A0A0K0F1N7_STRVS</name>
<proteinExistence type="predicted"/>
<sequence>MPFEYCRENYFTQSNQDIVKDVEGITITDNDVAEENKHHKHGVCFSSVTGIDKIAIQEDVVDELCNAIPEKWLHITEDDTDNTEDNKSKFFLSISIL</sequence>
<dbReference type="WBParaSite" id="SVE_0271200.1">
    <property type="protein sequence ID" value="SVE_0271200.1"/>
    <property type="gene ID" value="SVE_0271200"/>
</dbReference>
<dbReference type="Proteomes" id="UP000035680">
    <property type="component" value="Unassembled WGS sequence"/>
</dbReference>
<accession>A0A0K0F1N7</accession>
<evidence type="ECO:0000313" key="2">
    <source>
        <dbReference type="WBParaSite" id="SVE_0271200.1"/>
    </source>
</evidence>
<keyword evidence="1" id="KW-1185">Reference proteome</keyword>